<evidence type="ECO:0000313" key="1">
    <source>
        <dbReference type="EMBL" id="PHG63106.1"/>
    </source>
</evidence>
<gene>
    <name evidence="1" type="ORF">COI65_10070</name>
</gene>
<reference evidence="1 2" key="1">
    <citation type="submission" date="2017-09" db="EMBL/GenBank/DDBJ databases">
        <title>Large-scale bioinformatics analysis of Bacillus genomes uncovers conserved roles of natural products in bacterial physiology.</title>
        <authorList>
            <consortium name="Agbiome Team Llc"/>
            <person name="Bleich R.M."/>
            <person name="Grubbs K.J."/>
            <person name="Santa Maria K.C."/>
            <person name="Allen S.E."/>
            <person name="Farag S."/>
            <person name="Shank E.A."/>
            <person name="Bowers A."/>
        </authorList>
    </citation>
    <scope>NUCLEOTIDE SEQUENCE [LARGE SCALE GENOMIC DNA]</scope>
    <source>
        <strain evidence="1 2">AFS029838</strain>
    </source>
</reference>
<protein>
    <submittedName>
        <fullName evidence="1">Uncharacterized protein</fullName>
    </submittedName>
</protein>
<accession>A0A2C5GJY0</accession>
<organism evidence="1 2">
    <name type="scientific">Bacillus wiedmannii</name>
    <dbReference type="NCBI Taxonomy" id="1890302"/>
    <lineage>
        <taxon>Bacteria</taxon>
        <taxon>Bacillati</taxon>
        <taxon>Bacillota</taxon>
        <taxon>Bacilli</taxon>
        <taxon>Bacillales</taxon>
        <taxon>Bacillaceae</taxon>
        <taxon>Bacillus</taxon>
        <taxon>Bacillus cereus group</taxon>
    </lineage>
</organism>
<dbReference type="EMBL" id="NUUQ01000012">
    <property type="protein sequence ID" value="PHG63106.1"/>
    <property type="molecule type" value="Genomic_DNA"/>
</dbReference>
<sequence>MLSLIQNHVIDYKIILLKQNIVWLKIRGHQFIGTVKAVYWIGVFFCLRMRIHFLNRTNGKCL</sequence>
<proteinExistence type="predicted"/>
<name>A0A2C5GJY0_9BACI</name>
<comment type="caution">
    <text evidence="1">The sequence shown here is derived from an EMBL/GenBank/DDBJ whole genome shotgun (WGS) entry which is preliminary data.</text>
</comment>
<dbReference type="Proteomes" id="UP000222503">
    <property type="component" value="Unassembled WGS sequence"/>
</dbReference>
<dbReference type="AlphaFoldDB" id="A0A2C5GJY0"/>
<evidence type="ECO:0000313" key="2">
    <source>
        <dbReference type="Proteomes" id="UP000222503"/>
    </source>
</evidence>